<feature type="transmembrane region" description="Helical" evidence="10">
    <location>
        <begin position="327"/>
        <end position="348"/>
    </location>
</feature>
<dbReference type="OrthoDB" id="264354at2759"/>
<dbReference type="AlphaFoldDB" id="A0A4U5LYU3"/>
<dbReference type="InterPro" id="IPR013083">
    <property type="entry name" value="Znf_RING/FYVE/PHD"/>
</dbReference>
<proteinExistence type="predicted"/>
<dbReference type="PANTHER" id="PTHR46065:SF3">
    <property type="entry name" value="FI20425P1"/>
    <property type="match status" value="1"/>
</dbReference>
<evidence type="ECO:0000256" key="1">
    <source>
        <dbReference type="ARBA" id="ARBA00004141"/>
    </source>
</evidence>
<keyword evidence="6" id="KW-0833">Ubl conjugation pathway</keyword>
<dbReference type="GO" id="GO:0008270">
    <property type="term" value="F:zinc ion binding"/>
    <property type="evidence" value="ECO:0007669"/>
    <property type="project" value="UniProtKB-KW"/>
</dbReference>
<accession>A0A4U5LYU3</accession>
<keyword evidence="8 10" id="KW-1133">Transmembrane helix</keyword>
<keyword evidence="3 10" id="KW-0812">Transmembrane</keyword>
<evidence type="ECO:0000256" key="3">
    <source>
        <dbReference type="ARBA" id="ARBA00022692"/>
    </source>
</evidence>
<evidence type="ECO:0000256" key="8">
    <source>
        <dbReference type="ARBA" id="ARBA00022989"/>
    </source>
</evidence>
<evidence type="ECO:0000256" key="6">
    <source>
        <dbReference type="ARBA" id="ARBA00022786"/>
    </source>
</evidence>
<comment type="caution">
    <text evidence="12">The sequence shown here is derived from an EMBL/GenBank/DDBJ whole genome shotgun (WGS) entry which is preliminary data.</text>
</comment>
<dbReference type="GO" id="GO:0016020">
    <property type="term" value="C:membrane"/>
    <property type="evidence" value="ECO:0007669"/>
    <property type="project" value="UniProtKB-SubCell"/>
</dbReference>
<evidence type="ECO:0000313" key="12">
    <source>
        <dbReference type="EMBL" id="TKR61449.1"/>
    </source>
</evidence>
<feature type="transmembrane region" description="Helical" evidence="10">
    <location>
        <begin position="581"/>
        <end position="602"/>
    </location>
</feature>
<feature type="transmembrane region" description="Helical" evidence="10">
    <location>
        <begin position="452"/>
        <end position="479"/>
    </location>
</feature>
<feature type="transmembrane region" description="Helical" evidence="10">
    <location>
        <begin position="246"/>
        <end position="265"/>
    </location>
</feature>
<feature type="transmembrane region" description="Helical" evidence="10">
    <location>
        <begin position="285"/>
        <end position="306"/>
    </location>
</feature>
<reference evidence="12 13" key="1">
    <citation type="journal article" date="2015" name="Genome Biol.">
        <title>Comparative genomics of Steinernema reveals deeply conserved gene regulatory networks.</title>
        <authorList>
            <person name="Dillman A.R."/>
            <person name="Macchietto M."/>
            <person name="Porter C.F."/>
            <person name="Rogers A."/>
            <person name="Williams B."/>
            <person name="Antoshechkin I."/>
            <person name="Lee M.M."/>
            <person name="Goodwin Z."/>
            <person name="Lu X."/>
            <person name="Lewis E.E."/>
            <person name="Goodrich-Blair H."/>
            <person name="Stock S.P."/>
            <person name="Adams B.J."/>
            <person name="Sternberg P.W."/>
            <person name="Mortazavi A."/>
        </authorList>
    </citation>
    <scope>NUCLEOTIDE SEQUENCE [LARGE SCALE GENOMIC DNA]</scope>
    <source>
        <strain evidence="12 13">ALL</strain>
    </source>
</reference>
<feature type="transmembrane region" description="Helical" evidence="10">
    <location>
        <begin position="219"/>
        <end position="239"/>
    </location>
</feature>
<evidence type="ECO:0000313" key="13">
    <source>
        <dbReference type="Proteomes" id="UP000298663"/>
    </source>
</evidence>
<gene>
    <name evidence="12" type="ORF">L596_028555</name>
</gene>
<evidence type="ECO:0000256" key="7">
    <source>
        <dbReference type="ARBA" id="ARBA00022833"/>
    </source>
</evidence>
<keyword evidence="5" id="KW-0863">Zinc-finger</keyword>
<dbReference type="SMART" id="SM00744">
    <property type="entry name" value="RINGv"/>
    <property type="match status" value="1"/>
</dbReference>
<dbReference type="InterPro" id="IPR011016">
    <property type="entry name" value="Znf_RING-CH"/>
</dbReference>
<organism evidence="12 13">
    <name type="scientific">Steinernema carpocapsae</name>
    <name type="common">Entomopathogenic nematode</name>
    <dbReference type="NCBI Taxonomy" id="34508"/>
    <lineage>
        <taxon>Eukaryota</taxon>
        <taxon>Metazoa</taxon>
        <taxon>Ecdysozoa</taxon>
        <taxon>Nematoda</taxon>
        <taxon>Chromadorea</taxon>
        <taxon>Rhabditida</taxon>
        <taxon>Tylenchina</taxon>
        <taxon>Panagrolaimomorpha</taxon>
        <taxon>Strongyloidoidea</taxon>
        <taxon>Steinernematidae</taxon>
        <taxon>Steinernema</taxon>
    </lineage>
</organism>
<feature type="transmembrane region" description="Helical" evidence="10">
    <location>
        <begin position="516"/>
        <end position="536"/>
    </location>
</feature>
<evidence type="ECO:0000256" key="4">
    <source>
        <dbReference type="ARBA" id="ARBA00022723"/>
    </source>
</evidence>
<protein>
    <recommendedName>
        <fullName evidence="11">RING-CH-type domain-containing protein</fullName>
    </recommendedName>
</protein>
<name>A0A4U5LYU3_STECR</name>
<evidence type="ECO:0000256" key="10">
    <source>
        <dbReference type="SAM" id="Phobius"/>
    </source>
</evidence>
<keyword evidence="4" id="KW-0479">Metal-binding</keyword>
<dbReference type="PROSITE" id="PS51292">
    <property type="entry name" value="ZF_RING_CH"/>
    <property type="match status" value="1"/>
</dbReference>
<dbReference type="PANTHER" id="PTHR46065">
    <property type="entry name" value="E3 UBIQUITIN-PROTEIN LIGASE MARCH 2/3 FAMILY MEMBER"/>
    <property type="match status" value="1"/>
</dbReference>
<feature type="domain" description="RING-CH-type" evidence="11">
    <location>
        <begin position="1"/>
        <end position="60"/>
    </location>
</feature>
<evidence type="ECO:0000256" key="9">
    <source>
        <dbReference type="ARBA" id="ARBA00023136"/>
    </source>
</evidence>
<dbReference type="Proteomes" id="UP000298663">
    <property type="component" value="Unassembled WGS sequence"/>
</dbReference>
<keyword evidence="9 10" id="KW-0472">Membrane</keyword>
<keyword evidence="7" id="KW-0862">Zinc</keyword>
<evidence type="ECO:0000256" key="5">
    <source>
        <dbReference type="ARBA" id="ARBA00022771"/>
    </source>
</evidence>
<dbReference type="Pfam" id="PF12906">
    <property type="entry name" value="RINGv"/>
    <property type="match status" value="1"/>
</dbReference>
<comment type="subcellular location">
    <subcellularLocation>
        <location evidence="1">Membrane</location>
        <topology evidence="1">Multi-pass membrane protein</topology>
    </subcellularLocation>
</comment>
<keyword evidence="13" id="KW-1185">Reference proteome</keyword>
<dbReference type="GO" id="GO:0016740">
    <property type="term" value="F:transferase activity"/>
    <property type="evidence" value="ECO:0007669"/>
    <property type="project" value="UniProtKB-KW"/>
</dbReference>
<feature type="transmembrane region" description="Helical" evidence="10">
    <location>
        <begin position="105"/>
        <end position="124"/>
    </location>
</feature>
<feature type="transmembrane region" description="Helical" evidence="10">
    <location>
        <begin position="486"/>
        <end position="504"/>
    </location>
</feature>
<dbReference type="Gene3D" id="3.30.40.10">
    <property type="entry name" value="Zinc/RING finger domain, C3HC4 (zinc finger)"/>
    <property type="match status" value="1"/>
</dbReference>
<keyword evidence="2" id="KW-0808">Transferase</keyword>
<reference evidence="12 13" key="2">
    <citation type="journal article" date="2019" name="G3 (Bethesda)">
        <title>Hybrid Assembly of the Genome of the Entomopathogenic Nematode Steinernema carpocapsae Identifies the X-Chromosome.</title>
        <authorList>
            <person name="Serra L."/>
            <person name="Macchietto M."/>
            <person name="Macias-Munoz A."/>
            <person name="McGill C.J."/>
            <person name="Rodriguez I.M."/>
            <person name="Rodriguez B."/>
            <person name="Murad R."/>
            <person name="Mortazavi A."/>
        </authorList>
    </citation>
    <scope>NUCLEOTIDE SEQUENCE [LARGE SCALE GENOMIC DNA]</scope>
    <source>
        <strain evidence="12 13">ALL</strain>
    </source>
</reference>
<evidence type="ECO:0000259" key="11">
    <source>
        <dbReference type="PROSITE" id="PS51292"/>
    </source>
</evidence>
<feature type="transmembrane region" description="Helical" evidence="10">
    <location>
        <begin position="420"/>
        <end position="440"/>
    </location>
</feature>
<evidence type="ECO:0000256" key="2">
    <source>
        <dbReference type="ARBA" id="ARBA00022679"/>
    </source>
</evidence>
<dbReference type="EMBL" id="AZBU02000011">
    <property type="protein sequence ID" value="TKR61449.1"/>
    <property type="molecule type" value="Genomic_DNA"/>
</dbReference>
<dbReference type="SUPFAM" id="SSF57850">
    <property type="entry name" value="RING/U-box"/>
    <property type="match status" value="1"/>
</dbReference>
<sequence>MDEEEGAVCRICWRPSEEPLYHPCQCDGSLRYIHQACWDRWAQLKNTSKCDVCKEDIRQVYVANGVLDKKLFCKAAFYYIFYSSSFLLAFAFTTLIPYYCARETRFGPFVISFCLLIGGIALLSKHIASHNNVKDWLSCRLPRLGNIHSKRKILDVKLWDLLRHDVLYYGAIVATVLAIILGALILVLQFGVKAEDPPIPEPLKNETITEDVPRFSAHMISFGMYSVLVVMIVIYGIVYTKTVVSVFLVVISAYNFYSLTKILLLTFSFTAKGWFPEWYATKAPLVYVDAATALLITILHAVALDYCNFHYSQQFNARIPEFIYSSVISHCFVLAVLVAPCAFAKYILGPSYVLNLGPELDFYMQPMVGNLLFFIFKIFLMLSPFPFFFFLSYFHRITKNVQFRVTNSLRNKVLKTAAKHAVVIFLIALAVIPVSIVTALPTLLGHVVLNKLLYTIIPSYYCSDHIISFGIGCTIMRLFCTTFKDLLYGLQVIIVAAISTLIAYNVTLGTLSHYDVVFFMAGSCVHLYCLFFVFVFDKQRLTSYLKYASQGLLASSLVFTPGFIISWILRLEKLADGFCTIYYLCYLVFPLLLSFAYFLKVLRYHLKAELKQLKFRLVDYQDQGIAQNIRKRWNRVQINSLLSMTKNSLKRRALANEV</sequence>
<feature type="transmembrane region" description="Helical" evidence="10">
    <location>
        <begin position="368"/>
        <end position="394"/>
    </location>
</feature>
<feature type="transmembrane region" description="Helical" evidence="10">
    <location>
        <begin position="548"/>
        <end position="569"/>
    </location>
</feature>
<feature type="transmembrane region" description="Helical" evidence="10">
    <location>
        <begin position="166"/>
        <end position="192"/>
    </location>
</feature>
<feature type="transmembrane region" description="Helical" evidence="10">
    <location>
        <begin position="76"/>
        <end position="99"/>
    </location>
</feature>
<dbReference type="STRING" id="34508.A0A4U5LYU3"/>